<evidence type="ECO:0000256" key="2">
    <source>
        <dbReference type="ARBA" id="ARBA00012031"/>
    </source>
</evidence>
<feature type="compositionally biased region" description="Low complexity" evidence="7">
    <location>
        <begin position="211"/>
        <end position="238"/>
    </location>
</feature>
<evidence type="ECO:0000256" key="3">
    <source>
        <dbReference type="ARBA" id="ARBA00022676"/>
    </source>
</evidence>
<protein>
    <recommendedName>
        <fullName evidence="2">NAD(+)--protein-arginine ADP-ribosyltransferase</fullName>
        <ecNumber evidence="2">2.4.2.31</ecNumber>
    </recommendedName>
</protein>
<organism evidence="9 10">
    <name type="scientific">Kibdelosporangium philippinense</name>
    <dbReference type="NCBI Taxonomy" id="211113"/>
    <lineage>
        <taxon>Bacteria</taxon>
        <taxon>Bacillati</taxon>
        <taxon>Actinomycetota</taxon>
        <taxon>Actinomycetes</taxon>
        <taxon>Pseudonocardiales</taxon>
        <taxon>Pseudonocardiaceae</taxon>
        <taxon>Kibdelosporangium</taxon>
    </lineage>
</organism>
<dbReference type="InterPro" id="IPR000768">
    <property type="entry name" value="ART"/>
</dbReference>
<comment type="caution">
    <text evidence="9">The sequence shown here is derived from an EMBL/GenBank/DDBJ whole genome shotgun (WGS) entry which is preliminary data.</text>
</comment>
<evidence type="ECO:0000313" key="9">
    <source>
        <dbReference type="EMBL" id="MCE7005718.1"/>
    </source>
</evidence>
<evidence type="ECO:0000256" key="1">
    <source>
        <dbReference type="ARBA" id="ARBA00009558"/>
    </source>
</evidence>
<name>A0ABS8ZGT3_9PSEU</name>
<accession>A0ABS8ZGT3</accession>
<feature type="compositionally biased region" description="Low complexity" evidence="7">
    <location>
        <begin position="245"/>
        <end position="328"/>
    </location>
</feature>
<dbReference type="Pfam" id="PF04607">
    <property type="entry name" value="RelA_SpoT"/>
    <property type="match status" value="1"/>
</dbReference>
<evidence type="ECO:0000259" key="8">
    <source>
        <dbReference type="SMART" id="SM00954"/>
    </source>
</evidence>
<keyword evidence="3" id="KW-0328">Glycosyltransferase</keyword>
<feature type="region of interest" description="Disordered" evidence="7">
    <location>
        <begin position="580"/>
        <end position="616"/>
    </location>
</feature>
<feature type="compositionally biased region" description="Polar residues" evidence="7">
    <location>
        <begin position="199"/>
        <end position="210"/>
    </location>
</feature>
<feature type="compositionally biased region" description="Polar residues" evidence="7">
    <location>
        <begin position="332"/>
        <end position="346"/>
    </location>
</feature>
<dbReference type="InterPro" id="IPR043519">
    <property type="entry name" value="NT_sf"/>
</dbReference>
<dbReference type="Gene3D" id="3.30.460.10">
    <property type="entry name" value="Beta Polymerase, domain 2"/>
    <property type="match status" value="1"/>
</dbReference>
<dbReference type="PROSITE" id="PS51996">
    <property type="entry name" value="TR_MART"/>
    <property type="match status" value="1"/>
</dbReference>
<dbReference type="Pfam" id="PF01129">
    <property type="entry name" value="ART"/>
    <property type="match status" value="1"/>
</dbReference>
<evidence type="ECO:0000256" key="5">
    <source>
        <dbReference type="ARBA" id="ARBA00022695"/>
    </source>
</evidence>
<evidence type="ECO:0000256" key="6">
    <source>
        <dbReference type="ARBA" id="ARBA00047597"/>
    </source>
</evidence>
<dbReference type="SMART" id="SM00954">
    <property type="entry name" value="RelA_SpoT"/>
    <property type="match status" value="1"/>
</dbReference>
<feature type="region of interest" description="Disordered" evidence="7">
    <location>
        <begin position="156"/>
        <end position="385"/>
    </location>
</feature>
<reference evidence="9 10" key="1">
    <citation type="submission" date="2021-12" db="EMBL/GenBank/DDBJ databases">
        <title>Genome sequence of Kibdelosporangium philippinense ATCC 49844.</title>
        <authorList>
            <person name="Fedorov E.A."/>
            <person name="Omeragic M."/>
            <person name="Shalygina K.F."/>
            <person name="Maclea K.S."/>
        </authorList>
    </citation>
    <scope>NUCLEOTIDE SEQUENCE [LARGE SCALE GENOMIC DNA]</scope>
    <source>
        <strain evidence="9 10">ATCC 49844</strain>
    </source>
</reference>
<dbReference type="EC" id="2.4.2.31" evidence="2"/>
<dbReference type="Gene3D" id="3.90.176.10">
    <property type="entry name" value="Toxin ADP-ribosyltransferase, Chain A, domain 1"/>
    <property type="match status" value="1"/>
</dbReference>
<keyword evidence="5" id="KW-0548">Nucleotidyltransferase</keyword>
<proteinExistence type="inferred from homology"/>
<evidence type="ECO:0000256" key="7">
    <source>
        <dbReference type="SAM" id="MobiDB-lite"/>
    </source>
</evidence>
<dbReference type="Proteomes" id="UP001521150">
    <property type="component" value="Unassembled WGS sequence"/>
</dbReference>
<feature type="compositionally biased region" description="Basic and acidic residues" evidence="7">
    <location>
        <begin position="607"/>
        <end position="616"/>
    </location>
</feature>
<dbReference type="InterPro" id="IPR007685">
    <property type="entry name" value="RelA_SpoT"/>
</dbReference>
<keyword evidence="4" id="KW-0808">Transferase</keyword>
<feature type="domain" description="RelA/SpoT" evidence="8">
    <location>
        <begin position="808"/>
        <end position="909"/>
    </location>
</feature>
<evidence type="ECO:0000313" key="10">
    <source>
        <dbReference type="Proteomes" id="UP001521150"/>
    </source>
</evidence>
<comment type="similarity">
    <text evidence="1">Belongs to the Arg-specific ADP-ribosyltransferase family.</text>
</comment>
<feature type="compositionally biased region" description="Pro residues" evidence="7">
    <location>
        <begin position="173"/>
        <end position="185"/>
    </location>
</feature>
<keyword evidence="10" id="KW-1185">Reference proteome</keyword>
<gene>
    <name evidence="9" type="ORF">LWC34_23240</name>
</gene>
<evidence type="ECO:0000256" key="4">
    <source>
        <dbReference type="ARBA" id="ARBA00022679"/>
    </source>
</evidence>
<dbReference type="SUPFAM" id="SSF81301">
    <property type="entry name" value="Nucleotidyltransferase"/>
    <property type="match status" value="1"/>
</dbReference>
<dbReference type="EMBL" id="JAJVCN010000002">
    <property type="protein sequence ID" value="MCE7005718.1"/>
    <property type="molecule type" value="Genomic_DNA"/>
</dbReference>
<comment type="catalytic activity">
    <reaction evidence="6">
        <text>L-arginyl-[protein] + NAD(+) = N(omega)-(ADP-D-ribosyl)-L-arginyl-[protein] + nicotinamide + H(+)</text>
        <dbReference type="Rhea" id="RHEA:19149"/>
        <dbReference type="Rhea" id="RHEA-COMP:10532"/>
        <dbReference type="Rhea" id="RHEA-COMP:15087"/>
        <dbReference type="ChEBI" id="CHEBI:15378"/>
        <dbReference type="ChEBI" id="CHEBI:17154"/>
        <dbReference type="ChEBI" id="CHEBI:29965"/>
        <dbReference type="ChEBI" id="CHEBI:57540"/>
        <dbReference type="ChEBI" id="CHEBI:142554"/>
        <dbReference type="EC" id="2.4.2.31"/>
    </reaction>
</comment>
<sequence>MWEQDAEKIDGIVAQHQQFKVVPRDQLIALRGHTAHHTFDTVNNALRTNDIQTLRHYDGYIRTVNSALNHLPPYQGLVSRVINTQHPALRASQYPMGAVITERGFLSTSQEGASKFPGKVELRIHSLTGRDIAPISHRPNEREVLFPSGTQFKVVGTGFDPNTGKHYIQLREIPPPPPPQRPMAPPQQQGGYAPGRQQIPMQSAQGPRQHQNIYNQPPQQRQQHPQVPQQQHPQYGRQPVPPQHPQQGQHPSQRPAQQHGQQPGQAPQQPGQQPTQAPQRAGQRPHQAQQLAGQQQTGQPNQAQQRPHTQQQPGQQPHTQQPPQAHRPIQQPPAQSTHDRAQTTTPLHRPHLEEAPTTQPLRQETRAPEQRTPAQDFTNRPDDAPSAQKLLDEILARPADRIPPKDVPVDLRRFPDDERLPHVAENIRHTQAGISLFDESEDKQRYTARTVERFPGHFVVDTHAKDGFVRSGGRPLSAEDVINIIEALPPGTWDRRTPLLFTGCRMGMAADGVAAQVARHFGVETVASRRDTWIDDHGNMYSAEVDAADTAASGFPRSKWPPNGQWARFTPDGMVHISENNPYPPGHTPDWGNDVPEKAPTSAAPRGIDDTTPRLTGDDVREYLDRPNVSEALDQAVGPEHKVKVDGVEQDIRDFVKQRLPQHPELVEAMQKADYLEKSLLSNPRTISSLLSHPDAIPILTDAVDEVHSRGAEQVERAYVQAGAATPTPLTAEQQQVSAAAKDATRVFKKAETYQLPMGDTPLDEYLDARYKDAAKAQPELNKIVKDLAQQLDGEPGFRPGPKDIHRSRAKILGDYAGDASLLTDLVGAKITFDSIENIYRAMDVIRSDNRLEIVKFKDRFDKPQASGYRDLQMSVRMAPNDHIAEFRLHLAALDDVSSWEHSLYEVTRDFEAVAKAEERDMTTHERALMAAVNMRLRVLFWNALNEVL</sequence>
<dbReference type="SUPFAM" id="SSF56399">
    <property type="entry name" value="ADP-ribosylation"/>
    <property type="match status" value="1"/>
</dbReference>